<dbReference type="InterPro" id="IPR001806">
    <property type="entry name" value="Small_GTPase"/>
</dbReference>
<dbReference type="GO" id="GO:0003924">
    <property type="term" value="F:GTPase activity"/>
    <property type="evidence" value="ECO:0007669"/>
    <property type="project" value="InterPro"/>
</dbReference>
<dbReference type="OrthoDB" id="6585768at2759"/>
<keyword evidence="7" id="KW-1185">Reference proteome</keyword>
<protein>
    <submittedName>
        <fullName evidence="4">(pine wood nematode) hypothetical protein</fullName>
    </submittedName>
</protein>
<sequence length="292" mass="32198">MTETPPPSETASGSGDQTPPNINSPRPDPQVQPGQNTLAMLKNHKSSDDEEDEKIIKVVILGDGTCGKTSLCTRFAQRDFTGKYAQTIGVDFFNRRIAMPHGVNVLFQLWDIGGQSLSTNMLGKYIYDADCIVFVYDVTNSASFDSVTDWVGVVKKINKHQEKGVHMALVGNKTDLEHRRTVRIDKHTRFADQYVMSSHYVSAKTGDSVDLSFKLIAAEVMGIQLTKTDVELAINTVEAPVAVLDDNAPHREPEIAKKTNIPQVHGTVTTHTAEEVDTTKDYTKESKVCSVM</sequence>
<evidence type="ECO:0000313" key="6">
    <source>
        <dbReference type="Proteomes" id="UP000095284"/>
    </source>
</evidence>
<dbReference type="InterPro" id="IPR027417">
    <property type="entry name" value="P-loop_NTPase"/>
</dbReference>
<name>A0A1I7RU82_BURXY</name>
<reference evidence="8" key="1">
    <citation type="submission" date="2016-11" db="UniProtKB">
        <authorList>
            <consortium name="WormBaseParasite"/>
        </authorList>
    </citation>
    <scope>IDENTIFICATION</scope>
</reference>
<dbReference type="PANTHER" id="PTHR47978">
    <property type="match status" value="1"/>
</dbReference>
<dbReference type="AlphaFoldDB" id="A0A1I7RU82"/>
<dbReference type="SMART" id="SM00175">
    <property type="entry name" value="RAB"/>
    <property type="match status" value="1"/>
</dbReference>
<evidence type="ECO:0000313" key="4">
    <source>
        <dbReference type="EMBL" id="CAD5224932.1"/>
    </source>
</evidence>
<evidence type="ECO:0000313" key="5">
    <source>
        <dbReference type="EMBL" id="CAG9113912.1"/>
    </source>
</evidence>
<dbReference type="SUPFAM" id="SSF52540">
    <property type="entry name" value="P-loop containing nucleoside triphosphate hydrolases"/>
    <property type="match status" value="1"/>
</dbReference>
<dbReference type="SMART" id="SM00174">
    <property type="entry name" value="RHO"/>
    <property type="match status" value="1"/>
</dbReference>
<evidence type="ECO:0000256" key="3">
    <source>
        <dbReference type="SAM" id="MobiDB-lite"/>
    </source>
</evidence>
<feature type="compositionally biased region" description="Polar residues" evidence="3">
    <location>
        <begin position="9"/>
        <end position="24"/>
    </location>
</feature>
<evidence type="ECO:0000313" key="7">
    <source>
        <dbReference type="Proteomes" id="UP000659654"/>
    </source>
</evidence>
<dbReference type="Proteomes" id="UP000095284">
    <property type="component" value="Unplaced"/>
</dbReference>
<proteinExistence type="inferred from homology"/>
<dbReference type="PROSITE" id="PS51421">
    <property type="entry name" value="RAS"/>
    <property type="match status" value="1"/>
</dbReference>
<dbReference type="PROSITE" id="PS51419">
    <property type="entry name" value="RAB"/>
    <property type="match status" value="1"/>
</dbReference>
<dbReference type="Proteomes" id="UP000582659">
    <property type="component" value="Unassembled WGS sequence"/>
</dbReference>
<dbReference type="NCBIfam" id="TIGR00231">
    <property type="entry name" value="small_GTP"/>
    <property type="match status" value="1"/>
</dbReference>
<dbReference type="EMBL" id="CAJFDI010000004">
    <property type="protein sequence ID" value="CAD5224932.1"/>
    <property type="molecule type" value="Genomic_DNA"/>
</dbReference>
<dbReference type="InterPro" id="IPR005225">
    <property type="entry name" value="Small_GTP-bd"/>
</dbReference>
<evidence type="ECO:0000256" key="1">
    <source>
        <dbReference type="ARBA" id="ARBA00006270"/>
    </source>
</evidence>
<keyword evidence="2" id="KW-0547">Nucleotide-binding</keyword>
<dbReference type="PRINTS" id="PR00449">
    <property type="entry name" value="RASTRNSFRMNG"/>
</dbReference>
<dbReference type="SMART" id="SM00173">
    <property type="entry name" value="RAS"/>
    <property type="match status" value="1"/>
</dbReference>
<feature type="region of interest" description="Disordered" evidence="3">
    <location>
        <begin position="1"/>
        <end position="37"/>
    </location>
</feature>
<dbReference type="GO" id="GO:0005525">
    <property type="term" value="F:GTP binding"/>
    <property type="evidence" value="ECO:0007669"/>
    <property type="project" value="InterPro"/>
</dbReference>
<accession>A0A1I7RU82</accession>
<evidence type="ECO:0000313" key="8">
    <source>
        <dbReference type="WBParaSite" id="BXY_0429100.1"/>
    </source>
</evidence>
<dbReference type="Proteomes" id="UP000659654">
    <property type="component" value="Unassembled WGS sequence"/>
</dbReference>
<comment type="similarity">
    <text evidence="1">Belongs to the small GTPase superfamily. Rab family.</text>
</comment>
<dbReference type="eggNOG" id="KOG0078">
    <property type="taxonomic scope" value="Eukaryota"/>
</dbReference>
<dbReference type="SMR" id="A0A1I7RU82"/>
<gene>
    <name evidence="4" type="ORF">BXYJ_LOCUS8291</name>
</gene>
<dbReference type="SMART" id="SM00176">
    <property type="entry name" value="RAN"/>
    <property type="match status" value="1"/>
</dbReference>
<reference evidence="5" key="2">
    <citation type="submission" date="2020-08" db="EMBL/GenBank/DDBJ databases">
        <authorList>
            <person name="Kikuchi T."/>
        </authorList>
    </citation>
    <scope>NUCLEOTIDE SEQUENCE</scope>
    <source>
        <strain evidence="4">Ka4C1</strain>
    </source>
</reference>
<dbReference type="Gene3D" id="3.40.50.300">
    <property type="entry name" value="P-loop containing nucleotide triphosphate hydrolases"/>
    <property type="match status" value="1"/>
</dbReference>
<dbReference type="EMBL" id="CAJFCV020000004">
    <property type="protein sequence ID" value="CAG9113912.1"/>
    <property type="molecule type" value="Genomic_DNA"/>
</dbReference>
<dbReference type="WBParaSite" id="BXY_0429100.1">
    <property type="protein sequence ID" value="BXY_0429100.1"/>
    <property type="gene ID" value="BXY_0429100"/>
</dbReference>
<dbReference type="FunFam" id="3.40.50.300:FF:001508">
    <property type="entry name" value="Small GTP-binding protein Rab28, putative"/>
    <property type="match status" value="1"/>
</dbReference>
<organism evidence="6 8">
    <name type="scientific">Bursaphelenchus xylophilus</name>
    <name type="common">Pinewood nematode worm</name>
    <name type="synonym">Aphelenchoides xylophilus</name>
    <dbReference type="NCBI Taxonomy" id="6326"/>
    <lineage>
        <taxon>Eukaryota</taxon>
        <taxon>Metazoa</taxon>
        <taxon>Ecdysozoa</taxon>
        <taxon>Nematoda</taxon>
        <taxon>Chromadorea</taxon>
        <taxon>Rhabditida</taxon>
        <taxon>Tylenchina</taxon>
        <taxon>Tylenchomorpha</taxon>
        <taxon>Aphelenchoidea</taxon>
        <taxon>Aphelenchoididae</taxon>
        <taxon>Bursaphelenchus</taxon>
    </lineage>
</organism>
<evidence type="ECO:0000256" key="2">
    <source>
        <dbReference type="ARBA" id="ARBA00022741"/>
    </source>
</evidence>
<dbReference type="Pfam" id="PF00071">
    <property type="entry name" value="Ras"/>
    <property type="match status" value="1"/>
</dbReference>